<name>A0A4P2VLA1_FLUSA</name>
<evidence type="ECO:0000313" key="2">
    <source>
        <dbReference type="EMBL" id="BBH54123.1"/>
    </source>
</evidence>
<accession>A0A4P2VLA1</accession>
<organism evidence="2 3">
    <name type="scientific">Fluviispira sanaruensis</name>
    <dbReference type="NCBI Taxonomy" id="2493639"/>
    <lineage>
        <taxon>Bacteria</taxon>
        <taxon>Pseudomonadati</taxon>
        <taxon>Bdellovibrionota</taxon>
        <taxon>Oligoflexia</taxon>
        <taxon>Silvanigrellales</taxon>
        <taxon>Silvanigrellaceae</taxon>
        <taxon>Fluviispira</taxon>
    </lineage>
</organism>
<feature type="transmembrane region" description="Helical" evidence="1">
    <location>
        <begin position="32"/>
        <end position="49"/>
    </location>
</feature>
<keyword evidence="1" id="KW-0472">Membrane</keyword>
<keyword evidence="3" id="KW-1185">Reference proteome</keyword>
<dbReference type="Proteomes" id="UP000291236">
    <property type="component" value="Chromosome"/>
</dbReference>
<dbReference type="EMBL" id="AP019368">
    <property type="protein sequence ID" value="BBH54123.1"/>
    <property type="molecule type" value="Genomic_DNA"/>
</dbReference>
<protein>
    <submittedName>
        <fullName evidence="2">Uncharacterized protein</fullName>
    </submittedName>
</protein>
<dbReference type="AlphaFoldDB" id="A0A4P2VLA1"/>
<keyword evidence="1" id="KW-0812">Transmembrane</keyword>
<reference evidence="2 3" key="1">
    <citation type="submission" date="2018-12" db="EMBL/GenBank/DDBJ databases">
        <title>Rubrispira sanarue gen. nov., sp., nov., a member of the order Silvanigrellales, isolated from a brackish lake in Hamamatsu Japan.</title>
        <authorList>
            <person name="Maejima Y."/>
            <person name="Iino T."/>
            <person name="Muraguchi Y."/>
            <person name="Fukuda K."/>
            <person name="Nojiri H."/>
            <person name="Ohkuma M."/>
            <person name="Moriuchi R."/>
            <person name="Dohra H."/>
            <person name="Kimbara K."/>
            <person name="Shintani M."/>
        </authorList>
    </citation>
    <scope>NUCLEOTIDE SEQUENCE [LARGE SCALE GENOMIC DNA]</scope>
    <source>
        <strain evidence="2 3">RF1110005</strain>
    </source>
</reference>
<sequence>MKKHKLEFSIATLFLIFVTCLMWENLVLINKYFPIGLVLLGAIILAYLVSPLGNNNSKENTSEKYAPKYFAQAIISSLIGMCLIIGLAVVLNKNNFSKTFDLTSNKINSLTPESVKVLTSLSKPVEIICVPSSNLSENYCDSNIDLLSLYMKTSPQIINVGQLSLTDKAMVQKIQPSGFSRLVLMSGNNKSEIDGVITESRLTNAIINLVKFKKVVYFLSGSGEPSVNPDNSGRSYSDIVSVLQAKSYDVKEWNIKQGNLPQEAKVLIAGDNNLVYGEEVQNILRNFIGFGGSLILLVNPYREQGLEKLYAELNLKLDPILLTLNTSTPIGQQLVKQNFSRPPVLASNFNPDSPITKVFADVYGAQAIMPLDGGRPISILANENSTGKVLINATNLLSAYSAAPITIAPEVRNKIDLMAPFRLSPDVNFDANKIWTIGVSLDISGASNLAVEKILNKETDPVKDKAQVVVFGFSILGPYARDNPISENLLPITVAHLYQDQELVSIPPRDFTPKQFNMSLYPGRWLPFFAGILPVFTAISGLFIWFKRRSA</sequence>
<feature type="transmembrane region" description="Helical" evidence="1">
    <location>
        <begin position="69"/>
        <end position="91"/>
    </location>
</feature>
<dbReference type="RefSeq" id="WP_130611280.1">
    <property type="nucleotide sequence ID" value="NZ_AP019368.1"/>
</dbReference>
<evidence type="ECO:0000256" key="1">
    <source>
        <dbReference type="SAM" id="Phobius"/>
    </source>
</evidence>
<dbReference type="OrthoDB" id="501439at2"/>
<proteinExistence type="predicted"/>
<keyword evidence="1" id="KW-1133">Transmembrane helix</keyword>
<dbReference type="KEGG" id="sbf:JCM31447_25810"/>
<gene>
    <name evidence="2" type="ORF">JCM31447_25810</name>
</gene>
<feature type="transmembrane region" description="Helical" evidence="1">
    <location>
        <begin position="525"/>
        <end position="546"/>
    </location>
</feature>
<evidence type="ECO:0000313" key="3">
    <source>
        <dbReference type="Proteomes" id="UP000291236"/>
    </source>
</evidence>